<name>A0A6S6SYU2_9BACT</name>
<feature type="domain" description="Response regulatory" evidence="14">
    <location>
        <begin position="519"/>
        <end position="638"/>
    </location>
</feature>
<dbReference type="SMART" id="SM00388">
    <property type="entry name" value="HisKA"/>
    <property type="match status" value="1"/>
</dbReference>
<feature type="modified residue" description="4-aspartylphosphate" evidence="11">
    <location>
        <position position="568"/>
    </location>
</feature>
<dbReference type="PRINTS" id="PR00344">
    <property type="entry name" value="BCTRLSENSOR"/>
</dbReference>
<dbReference type="Pfam" id="PF02518">
    <property type="entry name" value="HATPase_c"/>
    <property type="match status" value="1"/>
</dbReference>
<dbReference type="InterPro" id="IPR003661">
    <property type="entry name" value="HisK_dim/P_dom"/>
</dbReference>
<sequence>MQLNNKIKLISVVPLLLLLGIALAIGYTSYNNPIATDMLNQSKLFYASILLLLVVMILVVIGYFAGKELTTNSVNFKEILENSILDNESIYDESGLNLNQGIDLKKTEGVKNAYKLIETLIENAKADKQVALEANASKSLFLANMSHEIRTPLNGIVGFTDLLKSTNLDEEQKEFINIVEKSSENLLNIINNILDLSKIESNKTELDIIIFDPIIEFENAVETYGIRASEKNIELDFFLDPSINKKLLGDSVKLKEILINLLSNAIKFTDLGGKIKVEIKKVSNIENQTELSFSIEDNGVGMTKEQQLNVFAAFTQADVSITRKYGGTGLGLTISTKFLELMDSELKLESQKEKGTRFFFNVVFEEVLEGTELSMIPNLQNHTICKYNYDLPVQQDIYISKYLKYYDIEETLYKNMADLKKCNENDELKSIWIDVDNNDDQFLKNIYKLNANKVVLLSSFSNRSRLETLSLNVAKVLYKPITPTKIVQGINATNLDKAKEIEVNVSNASPFKNIQFQGKILVAEDNFINQKLVKQVLIRYGVKVELANNGLEAFEKRKSENYDLIFMDIQMPIMDGVEATHEIINYEVEEKLEHIPIVALTANALNGDRERFISEGLDEYIPKPIETNELLYILKKFLKVKTEEDQALEASNEVNLLNAPNTETPKNEETGLISLLEETETLEKENTELAPLLFQEFEEGLLEEGTIKNAPLSKKEKKILILKKNPLEAQILSKVISNLNYDIEIISQVNQLETYIQQEQYDILLIDKELEEFNQTILEKQHQNMNIILLSLIELDKEQYNANFVKEVHVGLIKRDNIEQLIKKYRR</sequence>
<dbReference type="Gene3D" id="1.10.287.130">
    <property type="match status" value="1"/>
</dbReference>
<keyword evidence="5" id="KW-0547">Nucleotide-binding</keyword>
<dbReference type="InterPro" id="IPR003594">
    <property type="entry name" value="HATPase_dom"/>
</dbReference>
<dbReference type="InterPro" id="IPR011006">
    <property type="entry name" value="CheY-like_superfamily"/>
</dbReference>
<keyword evidence="12" id="KW-0472">Membrane</keyword>
<dbReference type="InterPro" id="IPR001789">
    <property type="entry name" value="Sig_transdc_resp-reg_receiver"/>
</dbReference>
<dbReference type="PROSITE" id="PS50109">
    <property type="entry name" value="HIS_KIN"/>
    <property type="match status" value="1"/>
</dbReference>
<evidence type="ECO:0000259" key="13">
    <source>
        <dbReference type="PROSITE" id="PS50109"/>
    </source>
</evidence>
<keyword evidence="3 11" id="KW-0597">Phosphoprotein</keyword>
<keyword evidence="6 15" id="KW-0418">Kinase</keyword>
<evidence type="ECO:0000313" key="15">
    <source>
        <dbReference type="EMBL" id="CAA6811412.1"/>
    </source>
</evidence>
<evidence type="ECO:0000256" key="10">
    <source>
        <dbReference type="ARBA" id="ARBA00068150"/>
    </source>
</evidence>
<proteinExistence type="predicted"/>
<evidence type="ECO:0000256" key="3">
    <source>
        <dbReference type="ARBA" id="ARBA00022553"/>
    </source>
</evidence>
<evidence type="ECO:0000256" key="2">
    <source>
        <dbReference type="ARBA" id="ARBA00012438"/>
    </source>
</evidence>
<dbReference type="GO" id="GO:0000155">
    <property type="term" value="F:phosphorelay sensor kinase activity"/>
    <property type="evidence" value="ECO:0007669"/>
    <property type="project" value="InterPro"/>
</dbReference>
<dbReference type="EC" id="2.7.13.3" evidence="2"/>
<feature type="domain" description="Histidine kinase" evidence="13">
    <location>
        <begin position="144"/>
        <end position="366"/>
    </location>
</feature>
<dbReference type="Gene3D" id="3.40.50.2300">
    <property type="match status" value="2"/>
</dbReference>
<evidence type="ECO:0000256" key="11">
    <source>
        <dbReference type="PROSITE-ProRule" id="PRU00169"/>
    </source>
</evidence>
<evidence type="ECO:0000259" key="14">
    <source>
        <dbReference type="PROSITE" id="PS50110"/>
    </source>
</evidence>
<reference evidence="15" key="1">
    <citation type="submission" date="2020-01" db="EMBL/GenBank/DDBJ databases">
        <authorList>
            <person name="Meier V. D."/>
            <person name="Meier V D."/>
        </authorList>
    </citation>
    <scope>NUCLEOTIDE SEQUENCE</scope>
    <source>
        <strain evidence="15">HLG_WM_MAG_02</strain>
    </source>
</reference>
<evidence type="ECO:0000256" key="9">
    <source>
        <dbReference type="ARBA" id="ARBA00064003"/>
    </source>
</evidence>
<dbReference type="SMART" id="SM00387">
    <property type="entry name" value="HATPase_c"/>
    <property type="match status" value="1"/>
</dbReference>
<evidence type="ECO:0000256" key="12">
    <source>
        <dbReference type="SAM" id="Phobius"/>
    </source>
</evidence>
<evidence type="ECO:0000256" key="7">
    <source>
        <dbReference type="ARBA" id="ARBA00022840"/>
    </source>
</evidence>
<dbReference type="InterPro" id="IPR036890">
    <property type="entry name" value="HATPase_C_sf"/>
</dbReference>
<dbReference type="CDD" id="cd00082">
    <property type="entry name" value="HisKA"/>
    <property type="match status" value="1"/>
</dbReference>
<evidence type="ECO:0000256" key="4">
    <source>
        <dbReference type="ARBA" id="ARBA00022679"/>
    </source>
</evidence>
<comment type="catalytic activity">
    <reaction evidence="1">
        <text>ATP + protein L-histidine = ADP + protein N-phospho-L-histidine.</text>
        <dbReference type="EC" id="2.7.13.3"/>
    </reaction>
</comment>
<evidence type="ECO:0000256" key="8">
    <source>
        <dbReference type="ARBA" id="ARBA00023012"/>
    </source>
</evidence>
<evidence type="ECO:0000256" key="6">
    <source>
        <dbReference type="ARBA" id="ARBA00022777"/>
    </source>
</evidence>
<feature type="transmembrane region" description="Helical" evidence="12">
    <location>
        <begin position="44"/>
        <end position="65"/>
    </location>
</feature>
<dbReference type="CDD" id="cd17546">
    <property type="entry name" value="REC_hyHK_CKI1_RcsC-like"/>
    <property type="match status" value="1"/>
</dbReference>
<dbReference type="AlphaFoldDB" id="A0A6S6SYU2"/>
<gene>
    <name evidence="15" type="ORF">HELGO_WM15123</name>
</gene>
<keyword evidence="12" id="KW-1133">Transmembrane helix</keyword>
<dbReference type="SUPFAM" id="SSF52172">
    <property type="entry name" value="CheY-like"/>
    <property type="match status" value="2"/>
</dbReference>
<protein>
    <recommendedName>
        <fullName evidence="10">Sensory/regulatory protein RpfC</fullName>
        <ecNumber evidence="2">2.7.13.3</ecNumber>
    </recommendedName>
</protein>
<comment type="subunit">
    <text evidence="9">At low DSF concentrations, interacts with RpfF.</text>
</comment>
<keyword evidence="12" id="KW-0812">Transmembrane</keyword>
<dbReference type="Pfam" id="PF00512">
    <property type="entry name" value="HisKA"/>
    <property type="match status" value="1"/>
</dbReference>
<evidence type="ECO:0000256" key="1">
    <source>
        <dbReference type="ARBA" id="ARBA00000085"/>
    </source>
</evidence>
<evidence type="ECO:0000256" key="5">
    <source>
        <dbReference type="ARBA" id="ARBA00022741"/>
    </source>
</evidence>
<dbReference type="PROSITE" id="PS50110">
    <property type="entry name" value="RESPONSE_REGULATORY"/>
    <property type="match status" value="1"/>
</dbReference>
<dbReference type="EMBL" id="CACVAZ010000066">
    <property type="protein sequence ID" value="CAA6811412.1"/>
    <property type="molecule type" value="Genomic_DNA"/>
</dbReference>
<accession>A0A6S6SYU2</accession>
<dbReference type="CDD" id="cd16922">
    <property type="entry name" value="HATPase_EvgS-ArcB-TorS-like"/>
    <property type="match status" value="1"/>
</dbReference>
<dbReference type="InterPro" id="IPR004358">
    <property type="entry name" value="Sig_transdc_His_kin-like_C"/>
</dbReference>
<dbReference type="FunFam" id="1.10.287.130:FF:000002">
    <property type="entry name" value="Two-component osmosensing histidine kinase"/>
    <property type="match status" value="1"/>
</dbReference>
<dbReference type="InterPro" id="IPR036097">
    <property type="entry name" value="HisK_dim/P_sf"/>
</dbReference>
<dbReference type="PANTHER" id="PTHR45339:SF1">
    <property type="entry name" value="HYBRID SIGNAL TRANSDUCTION HISTIDINE KINASE J"/>
    <property type="match status" value="1"/>
</dbReference>
<keyword evidence="7" id="KW-0067">ATP-binding</keyword>
<dbReference type="SUPFAM" id="SSF47384">
    <property type="entry name" value="Homodimeric domain of signal transducing histidine kinase"/>
    <property type="match status" value="1"/>
</dbReference>
<keyword evidence="4" id="KW-0808">Transferase</keyword>
<dbReference type="SUPFAM" id="SSF55874">
    <property type="entry name" value="ATPase domain of HSP90 chaperone/DNA topoisomerase II/histidine kinase"/>
    <property type="match status" value="1"/>
</dbReference>
<organism evidence="15">
    <name type="scientific">uncultured Sulfurovum sp</name>
    <dbReference type="NCBI Taxonomy" id="269237"/>
    <lineage>
        <taxon>Bacteria</taxon>
        <taxon>Pseudomonadati</taxon>
        <taxon>Campylobacterota</taxon>
        <taxon>Epsilonproteobacteria</taxon>
        <taxon>Campylobacterales</taxon>
        <taxon>Sulfurovaceae</taxon>
        <taxon>Sulfurovum</taxon>
        <taxon>environmental samples</taxon>
    </lineage>
</organism>
<dbReference type="SMART" id="SM00448">
    <property type="entry name" value="REC"/>
    <property type="match status" value="1"/>
</dbReference>
<dbReference type="PANTHER" id="PTHR45339">
    <property type="entry name" value="HYBRID SIGNAL TRANSDUCTION HISTIDINE KINASE J"/>
    <property type="match status" value="1"/>
</dbReference>
<dbReference type="GO" id="GO:0005524">
    <property type="term" value="F:ATP binding"/>
    <property type="evidence" value="ECO:0007669"/>
    <property type="project" value="UniProtKB-KW"/>
</dbReference>
<dbReference type="FunFam" id="3.30.565.10:FF:000010">
    <property type="entry name" value="Sensor histidine kinase RcsC"/>
    <property type="match status" value="1"/>
</dbReference>
<dbReference type="Gene3D" id="3.30.565.10">
    <property type="entry name" value="Histidine kinase-like ATPase, C-terminal domain"/>
    <property type="match status" value="1"/>
</dbReference>
<dbReference type="InterPro" id="IPR005467">
    <property type="entry name" value="His_kinase_dom"/>
</dbReference>
<keyword evidence="8" id="KW-0902">Two-component regulatory system</keyword>
<dbReference type="Pfam" id="PF00072">
    <property type="entry name" value="Response_reg"/>
    <property type="match status" value="1"/>
</dbReference>